<gene>
    <name evidence="1" type="ORF">L195_g058379</name>
</gene>
<dbReference type="Proteomes" id="UP000236291">
    <property type="component" value="Unassembled WGS sequence"/>
</dbReference>
<reference evidence="1 2" key="2">
    <citation type="journal article" date="2017" name="Front. Plant Sci.">
        <title>Gene Classification and Mining of Molecular Markers Useful in Red Clover (Trifolium pratense) Breeding.</title>
        <authorList>
            <person name="Istvanek J."/>
            <person name="Dluhosova J."/>
            <person name="Dluhos P."/>
            <person name="Patkova L."/>
            <person name="Nedelnik J."/>
            <person name="Repkova J."/>
        </authorList>
    </citation>
    <scope>NUCLEOTIDE SEQUENCE [LARGE SCALE GENOMIC DNA]</scope>
    <source>
        <strain evidence="2">cv. Tatra</strain>
        <tissue evidence="1">Young leaves</tissue>
    </source>
</reference>
<comment type="caution">
    <text evidence="1">The sequence shown here is derived from an EMBL/GenBank/DDBJ whole genome shotgun (WGS) entry which is preliminary data.</text>
</comment>
<protein>
    <submittedName>
        <fullName evidence="1">Uncharacterized protein</fullName>
    </submittedName>
</protein>
<accession>A0A2K3JRX2</accession>
<evidence type="ECO:0000313" key="1">
    <source>
        <dbReference type="EMBL" id="PNX56792.1"/>
    </source>
</evidence>
<sequence>MANKVSTWTLDSFWRATASWLLSEGLWSLSEGLRIAAVATCSLSEGLATAF</sequence>
<dbReference type="AlphaFoldDB" id="A0A2K3JRX2"/>
<proteinExistence type="predicted"/>
<name>A0A2K3JRX2_TRIPR</name>
<reference evidence="1 2" key="1">
    <citation type="journal article" date="2014" name="Am. J. Bot.">
        <title>Genome assembly and annotation for red clover (Trifolium pratense; Fabaceae).</title>
        <authorList>
            <person name="Istvanek J."/>
            <person name="Jaros M."/>
            <person name="Krenek A."/>
            <person name="Repkova J."/>
        </authorList>
    </citation>
    <scope>NUCLEOTIDE SEQUENCE [LARGE SCALE GENOMIC DNA]</scope>
    <source>
        <strain evidence="2">cv. Tatra</strain>
        <tissue evidence="1">Young leaves</tissue>
    </source>
</reference>
<organism evidence="1 2">
    <name type="scientific">Trifolium pratense</name>
    <name type="common">Red clover</name>
    <dbReference type="NCBI Taxonomy" id="57577"/>
    <lineage>
        <taxon>Eukaryota</taxon>
        <taxon>Viridiplantae</taxon>
        <taxon>Streptophyta</taxon>
        <taxon>Embryophyta</taxon>
        <taxon>Tracheophyta</taxon>
        <taxon>Spermatophyta</taxon>
        <taxon>Magnoliopsida</taxon>
        <taxon>eudicotyledons</taxon>
        <taxon>Gunneridae</taxon>
        <taxon>Pentapetalae</taxon>
        <taxon>rosids</taxon>
        <taxon>fabids</taxon>
        <taxon>Fabales</taxon>
        <taxon>Fabaceae</taxon>
        <taxon>Papilionoideae</taxon>
        <taxon>50 kb inversion clade</taxon>
        <taxon>NPAAA clade</taxon>
        <taxon>Hologalegina</taxon>
        <taxon>IRL clade</taxon>
        <taxon>Trifolieae</taxon>
        <taxon>Trifolium</taxon>
    </lineage>
</organism>
<evidence type="ECO:0000313" key="2">
    <source>
        <dbReference type="Proteomes" id="UP000236291"/>
    </source>
</evidence>
<dbReference type="EMBL" id="ASHM01120906">
    <property type="protein sequence ID" value="PNX56792.1"/>
    <property type="molecule type" value="Genomic_DNA"/>
</dbReference>